<dbReference type="AlphaFoldDB" id="A0A3M6PWR0"/>
<dbReference type="InterPro" id="IPR036390">
    <property type="entry name" value="WH_DNA-bd_sf"/>
</dbReference>
<dbReference type="InterPro" id="IPR000847">
    <property type="entry name" value="LysR_HTH_N"/>
</dbReference>
<dbReference type="InterPro" id="IPR058163">
    <property type="entry name" value="LysR-type_TF_proteobact-type"/>
</dbReference>
<keyword evidence="2" id="KW-0805">Transcription regulation</keyword>
<dbReference type="Gene3D" id="3.40.190.10">
    <property type="entry name" value="Periplasmic binding protein-like II"/>
    <property type="match status" value="2"/>
</dbReference>
<keyword evidence="4" id="KW-0804">Transcription</keyword>
<dbReference type="Pfam" id="PF00126">
    <property type="entry name" value="HTH_1"/>
    <property type="match status" value="1"/>
</dbReference>
<dbReference type="Proteomes" id="UP000267035">
    <property type="component" value="Unassembled WGS sequence"/>
</dbReference>
<organism evidence="6 7">
    <name type="scientific">Allofranklinella schreckenbergeri</name>
    <dbReference type="NCBI Taxonomy" id="1076744"/>
    <lineage>
        <taxon>Bacteria</taxon>
        <taxon>Pseudomonadati</taxon>
        <taxon>Pseudomonadota</taxon>
        <taxon>Betaproteobacteria</taxon>
        <taxon>Burkholderiales</taxon>
        <taxon>Comamonadaceae</taxon>
        <taxon>Allofranklinella</taxon>
    </lineage>
</organism>
<sequence length="291" mass="32495">MRNIPPIHLIVAFDAVARLQSFTAASQELHLSNSAISHRIRELEQILKTTLFHRTTRNVTLSPEGAYLHHQVRASLASLEAAFSNLTLERDVVRISALPSFARFCLLPALTNFHKTHSRISITLHPTTQIANIDQGEADIAIRFSSKTPQAHYCELLLKDEWFPVAAPRYLQQLGHGSLCELFERADLLTHSRQPWQPWMQAAGIPVSAIQRNITYSDTGFLLDAALNLQGIALGRRSLVQRLLQDGSLVRISDVAIPSAQSYFLLASERAMLSRYGETVIQWIRSIAASG</sequence>
<dbReference type="Gene3D" id="1.10.10.10">
    <property type="entry name" value="Winged helix-like DNA-binding domain superfamily/Winged helix DNA-binding domain"/>
    <property type="match status" value="1"/>
</dbReference>
<evidence type="ECO:0000313" key="7">
    <source>
        <dbReference type="Proteomes" id="UP000267035"/>
    </source>
</evidence>
<comment type="caution">
    <text evidence="6">The sequence shown here is derived from an EMBL/GenBank/DDBJ whole genome shotgun (WGS) entry which is preliminary data.</text>
</comment>
<dbReference type="InterPro" id="IPR005119">
    <property type="entry name" value="LysR_subst-bd"/>
</dbReference>
<dbReference type="GO" id="GO:0003700">
    <property type="term" value="F:DNA-binding transcription factor activity"/>
    <property type="evidence" value="ECO:0007669"/>
    <property type="project" value="InterPro"/>
</dbReference>
<feature type="domain" description="HTH lysR-type" evidence="5">
    <location>
        <begin position="5"/>
        <end position="62"/>
    </location>
</feature>
<dbReference type="PANTHER" id="PTHR30537:SF79">
    <property type="entry name" value="TRANSCRIPTIONAL REGULATOR-RELATED"/>
    <property type="match status" value="1"/>
</dbReference>
<accession>A0A3M6PWR0</accession>
<proteinExistence type="inferred from homology"/>
<reference evidence="6 7" key="1">
    <citation type="submission" date="2018-10" db="EMBL/GenBank/DDBJ databases">
        <title>Comamonadaceae CDC group NO-1 genome sequencing and assembly.</title>
        <authorList>
            <person name="Bernier A.-M."/>
            <person name="Bernard K."/>
        </authorList>
    </citation>
    <scope>NUCLEOTIDE SEQUENCE [LARGE SCALE GENOMIC DNA]</scope>
    <source>
        <strain evidence="6 7">NML161473</strain>
    </source>
</reference>
<comment type="similarity">
    <text evidence="1">Belongs to the LysR transcriptional regulatory family.</text>
</comment>
<evidence type="ECO:0000259" key="5">
    <source>
        <dbReference type="PROSITE" id="PS50931"/>
    </source>
</evidence>
<dbReference type="PANTHER" id="PTHR30537">
    <property type="entry name" value="HTH-TYPE TRANSCRIPTIONAL REGULATOR"/>
    <property type="match status" value="1"/>
</dbReference>
<evidence type="ECO:0000256" key="3">
    <source>
        <dbReference type="ARBA" id="ARBA00023125"/>
    </source>
</evidence>
<keyword evidence="3" id="KW-0238">DNA-binding</keyword>
<evidence type="ECO:0000256" key="4">
    <source>
        <dbReference type="ARBA" id="ARBA00023163"/>
    </source>
</evidence>
<dbReference type="Pfam" id="PF03466">
    <property type="entry name" value="LysR_substrate"/>
    <property type="match status" value="1"/>
</dbReference>
<evidence type="ECO:0000256" key="2">
    <source>
        <dbReference type="ARBA" id="ARBA00023015"/>
    </source>
</evidence>
<gene>
    <name evidence="6" type="ORF">EBQ25_11890</name>
</gene>
<dbReference type="GO" id="GO:0006351">
    <property type="term" value="P:DNA-templated transcription"/>
    <property type="evidence" value="ECO:0007669"/>
    <property type="project" value="TreeGrafter"/>
</dbReference>
<dbReference type="SUPFAM" id="SSF53850">
    <property type="entry name" value="Periplasmic binding protein-like II"/>
    <property type="match status" value="1"/>
</dbReference>
<protein>
    <submittedName>
        <fullName evidence="6">LysR family transcriptional regulator</fullName>
    </submittedName>
</protein>
<dbReference type="GO" id="GO:0043565">
    <property type="term" value="F:sequence-specific DNA binding"/>
    <property type="evidence" value="ECO:0007669"/>
    <property type="project" value="TreeGrafter"/>
</dbReference>
<dbReference type="InterPro" id="IPR036388">
    <property type="entry name" value="WH-like_DNA-bd_sf"/>
</dbReference>
<dbReference type="EMBL" id="RDQL01000026">
    <property type="protein sequence ID" value="RMW95437.1"/>
    <property type="molecule type" value="Genomic_DNA"/>
</dbReference>
<name>A0A3M6PWR0_9BURK</name>
<dbReference type="PRINTS" id="PR00039">
    <property type="entry name" value="HTHLYSR"/>
</dbReference>
<dbReference type="RefSeq" id="WP_122254656.1">
    <property type="nucleotide sequence ID" value="NZ_RDQL01000026.1"/>
</dbReference>
<dbReference type="SUPFAM" id="SSF46785">
    <property type="entry name" value="Winged helix' DNA-binding domain"/>
    <property type="match status" value="1"/>
</dbReference>
<evidence type="ECO:0000313" key="6">
    <source>
        <dbReference type="EMBL" id="RMW95437.1"/>
    </source>
</evidence>
<dbReference type="PROSITE" id="PS50931">
    <property type="entry name" value="HTH_LYSR"/>
    <property type="match status" value="1"/>
</dbReference>
<evidence type="ECO:0000256" key="1">
    <source>
        <dbReference type="ARBA" id="ARBA00009437"/>
    </source>
</evidence>
<dbReference type="FunFam" id="1.10.10.10:FF:000001">
    <property type="entry name" value="LysR family transcriptional regulator"/>
    <property type="match status" value="1"/>
</dbReference>
<keyword evidence="7" id="KW-1185">Reference proteome</keyword>